<feature type="domain" description="RRM" evidence="4">
    <location>
        <begin position="2"/>
        <end position="78"/>
    </location>
</feature>
<evidence type="ECO:0000256" key="2">
    <source>
        <dbReference type="PROSITE-ProRule" id="PRU00176"/>
    </source>
</evidence>
<accession>A0A8S1NVM4</accession>
<feature type="domain" description="RRM" evidence="4">
    <location>
        <begin position="390"/>
        <end position="462"/>
    </location>
</feature>
<feature type="region of interest" description="Disordered" evidence="3">
    <location>
        <begin position="86"/>
        <end position="136"/>
    </location>
</feature>
<organism evidence="5 6">
    <name type="scientific">Paramecium sonneborni</name>
    <dbReference type="NCBI Taxonomy" id="65129"/>
    <lineage>
        <taxon>Eukaryota</taxon>
        <taxon>Sar</taxon>
        <taxon>Alveolata</taxon>
        <taxon>Ciliophora</taxon>
        <taxon>Intramacronucleata</taxon>
        <taxon>Oligohymenophorea</taxon>
        <taxon>Peniculida</taxon>
        <taxon>Parameciidae</taxon>
        <taxon>Paramecium</taxon>
    </lineage>
</organism>
<keyword evidence="6" id="KW-1185">Reference proteome</keyword>
<sequence length="660" mass="76994">MSRLIVKNIPNLITEAQLKTIFEKKGEVSDVKVIFKGNKNRRFCFIGYKNESDAIKAKEHFDKTYIMMSKIQVDFAKTVDDPNLPRAWSRHTPGSSAFQKIHQGEEPPVTKKIKKNKEQQEQQEEQTEPQNQQKSKKFQEFLQLMKTNQKTNQEISWNDNVNNQLDEIFEKIEKEKPKIIQQQPTSNPNANVNERRLYVTNIPYTSTEQELKTVFEKYGTVSSLKIPKQRGGSLSGFCFVEYQLPEEAIRAFSELDNKIVLGRIFHVRPAFKDDKEEQQKQEQLEKQEKMIGEEKSSYKKFKKQQMLERLNDTTSWNTLFLNPNTIIEGICKKYSLDKKEILSEENDDMAVKMAQMETQVIKETKDWLKSIGLNIDFLKVEKNQCERSSITLFVKNIQFRVNETDLNELFSRYGQVNKVFLAPNRSIGIVTMQDDKQATNAFTNLQNYKFKGSILYLEWAPTTLMGETNKNNDVNEQIEEQQNELTRILYVKNLNFSTTEKILLKFLSSKVNDIKKVTIINKEGVSQGYGFIEFDKPESAQKALRLNNLILDDHLLQLSQSKPKPKQDINKRKQKQEIEPTNKLLIKNLPFEANAQELRRLIKQYGELKKLRLPKKLDGSIRGFAFAEFVNNEEAQNAAESLQNTHFYGRRLVIEYSKEE</sequence>
<dbReference type="SMART" id="SM00361">
    <property type="entry name" value="RRM_1"/>
    <property type="match status" value="4"/>
</dbReference>
<keyword evidence="1 2" id="KW-0694">RNA-binding</keyword>
<reference evidence="5" key="1">
    <citation type="submission" date="2021-01" db="EMBL/GenBank/DDBJ databases">
        <authorList>
            <consortium name="Genoscope - CEA"/>
            <person name="William W."/>
        </authorList>
    </citation>
    <scope>NUCLEOTIDE SEQUENCE</scope>
</reference>
<dbReference type="EMBL" id="CAJJDN010000061">
    <property type="protein sequence ID" value="CAD8093946.1"/>
    <property type="molecule type" value="Genomic_DNA"/>
</dbReference>
<evidence type="ECO:0000313" key="6">
    <source>
        <dbReference type="Proteomes" id="UP000692954"/>
    </source>
</evidence>
<proteinExistence type="predicted"/>
<dbReference type="InterPro" id="IPR000504">
    <property type="entry name" value="RRM_dom"/>
</dbReference>
<evidence type="ECO:0000256" key="3">
    <source>
        <dbReference type="SAM" id="MobiDB-lite"/>
    </source>
</evidence>
<dbReference type="OrthoDB" id="439639at2759"/>
<dbReference type="GO" id="GO:0003723">
    <property type="term" value="F:RNA binding"/>
    <property type="evidence" value="ECO:0007669"/>
    <property type="project" value="UniProtKB-UniRule"/>
</dbReference>
<dbReference type="AlphaFoldDB" id="A0A8S1NVM4"/>
<evidence type="ECO:0000313" key="5">
    <source>
        <dbReference type="EMBL" id="CAD8093946.1"/>
    </source>
</evidence>
<comment type="caution">
    <text evidence="5">The sequence shown here is derived from an EMBL/GenBank/DDBJ whole genome shotgun (WGS) entry which is preliminary data.</text>
</comment>
<dbReference type="Proteomes" id="UP000692954">
    <property type="component" value="Unassembled WGS sequence"/>
</dbReference>
<dbReference type="PROSITE" id="PS50102">
    <property type="entry name" value="RRM"/>
    <property type="match status" value="5"/>
</dbReference>
<evidence type="ECO:0000259" key="4">
    <source>
        <dbReference type="PROSITE" id="PS50102"/>
    </source>
</evidence>
<dbReference type="Pfam" id="PF00076">
    <property type="entry name" value="RRM_1"/>
    <property type="match status" value="5"/>
</dbReference>
<gene>
    <name evidence="5" type="ORF">PSON_ATCC_30995.1.T0610243</name>
</gene>
<protein>
    <recommendedName>
        <fullName evidence="4">RRM domain-containing protein</fullName>
    </recommendedName>
</protein>
<feature type="domain" description="RRM" evidence="4">
    <location>
        <begin position="487"/>
        <end position="563"/>
    </location>
</feature>
<name>A0A8S1NVM4_9CILI</name>
<dbReference type="PANTHER" id="PTHR10352">
    <property type="entry name" value="EUKARYOTIC TRANSLATION INITIATION FACTOR 3 SUBUNIT G"/>
    <property type="match status" value="1"/>
</dbReference>
<dbReference type="SMART" id="SM00360">
    <property type="entry name" value="RRM"/>
    <property type="match status" value="5"/>
</dbReference>
<dbReference type="InterPro" id="IPR003954">
    <property type="entry name" value="RRM_euk-type"/>
</dbReference>
<evidence type="ECO:0000256" key="1">
    <source>
        <dbReference type="ARBA" id="ARBA00022884"/>
    </source>
</evidence>
<feature type="domain" description="RRM" evidence="4">
    <location>
        <begin position="582"/>
        <end position="659"/>
    </location>
</feature>
<feature type="domain" description="RRM" evidence="4">
    <location>
        <begin position="195"/>
        <end position="272"/>
    </location>
</feature>